<evidence type="ECO:0000259" key="15">
    <source>
        <dbReference type="PROSITE" id="PS50862"/>
    </source>
</evidence>
<evidence type="ECO:0000256" key="13">
    <source>
        <dbReference type="ARBA" id="ARBA00060816"/>
    </source>
</evidence>
<sequence>MKTLYIHADYLEFNVKKATPVAEDITDEEKQGRFEEVLVAFISVEKRDEDNPDAVAKAAAKDIKETAETVGAERIVLYPYAHLSSSLSSPSVGKDVMRKIEELVGGDVHRVPFGWYKAFKISCKGHPLSELSREITGEEEVSKPEGKDEHFVYTLDGKMINPEDFKDGTECFQIMMKKEALHEESKLSGEPKYLRLCKKFGIQWESMSDAGHMSFSPKGALIFDLCSDYSWQTVNSTGLPVYTVKGTNMFNLDEGPVAEHAKLFGDRLYKIETEKHSYVLRYAACHQQFAMMRNWNMSYKNLPFGAFEVADSYRLEQSGETMLCFRTRRMNMPDLHVVCNGMDAAEEWFEKLDERIYQEAEKLGRDYEMLVNFSSKDAFEQHKGLISNLMKKHNKPALLHFYPEGINYYWTVNIEYHILDDMKRAREIGTVQIDIGNAHRFGIRYVDEKGKEEYPIILHCAVIGTIERYIYTLLDTAVQMEASGKVGCLPVWVNPEQVRLLTVSDVHQKRANELADTIQSNSVRVSVDDRSITVGKKVRQAKQDWCSYVIVIGDNELESDSFDVYVRSEDKNVKMTIPELIERIKGECANKPFRPLYMPRDLSRRVDFVDQA</sequence>
<dbReference type="InterPro" id="IPR015011">
    <property type="entry name" value="Threonyl-tRNA_syn_edit_dom_arc"/>
</dbReference>
<dbReference type="Gene3D" id="3.30.930.10">
    <property type="entry name" value="Bira Bifunctional Protein, Domain 2"/>
    <property type="match status" value="1"/>
</dbReference>
<dbReference type="SUPFAM" id="SSF55681">
    <property type="entry name" value="Class II aaRS and biotin synthetases"/>
    <property type="match status" value="1"/>
</dbReference>
<comment type="caution">
    <text evidence="16">The sequence shown here is derived from an EMBL/GenBank/DDBJ whole genome shotgun (WGS) entry which is preliminary data.</text>
</comment>
<evidence type="ECO:0000256" key="3">
    <source>
        <dbReference type="ARBA" id="ARBA00022490"/>
    </source>
</evidence>
<protein>
    <recommendedName>
        <fullName evidence="14">Threonine--tRNA ligase editing subunit</fullName>
        <ecNumber evidence="2">6.1.1.3</ecNumber>
    </recommendedName>
</protein>
<dbReference type="Pfam" id="PF00587">
    <property type="entry name" value="tRNA-synt_2b"/>
    <property type="match status" value="1"/>
</dbReference>
<keyword evidence="8" id="KW-0067">ATP-binding</keyword>
<name>A0A8J8TEP5_9ARCH</name>
<dbReference type="InterPro" id="IPR006195">
    <property type="entry name" value="aa-tRNA-synth_II"/>
</dbReference>
<organism evidence="16 17">
    <name type="scientific">Candidatus Methanomassiliicoccus intestinalis</name>
    <dbReference type="NCBI Taxonomy" id="1406512"/>
    <lineage>
        <taxon>Archaea</taxon>
        <taxon>Methanobacteriati</taxon>
        <taxon>Thermoplasmatota</taxon>
        <taxon>Thermoplasmata</taxon>
        <taxon>Methanomassiliicoccales</taxon>
        <taxon>Methanomassiliicoccaceae</taxon>
        <taxon>Methanomassiliicoccus</taxon>
    </lineage>
</organism>
<evidence type="ECO:0000256" key="4">
    <source>
        <dbReference type="ARBA" id="ARBA00022555"/>
    </source>
</evidence>
<dbReference type="Proteomes" id="UP000752814">
    <property type="component" value="Unassembled WGS sequence"/>
</dbReference>
<evidence type="ECO:0000313" key="16">
    <source>
        <dbReference type="EMBL" id="TQS82815.1"/>
    </source>
</evidence>
<evidence type="ECO:0000256" key="1">
    <source>
        <dbReference type="ARBA" id="ARBA00004496"/>
    </source>
</evidence>
<dbReference type="Gene3D" id="3.40.50.800">
    <property type="entry name" value="Anticodon-binding domain"/>
    <property type="match status" value="1"/>
</dbReference>
<dbReference type="InterPro" id="IPR002320">
    <property type="entry name" value="Thr-tRNA-ligase_IIa"/>
</dbReference>
<dbReference type="RefSeq" id="WP_400256287.1">
    <property type="nucleotide sequence ID" value="NZ_CAYAYE010000002.1"/>
</dbReference>
<dbReference type="EC" id="6.1.1.3" evidence="2"/>
<dbReference type="PANTHER" id="PTHR11451:SF44">
    <property type="entry name" value="THREONINE--TRNA LIGASE, CHLOROPLASTIC_MITOCHONDRIAL 2"/>
    <property type="match status" value="1"/>
</dbReference>
<dbReference type="InterPro" id="IPR004154">
    <property type="entry name" value="Anticodon-bd"/>
</dbReference>
<dbReference type="GO" id="GO:0002161">
    <property type="term" value="F:aminoacyl-tRNA deacylase activity"/>
    <property type="evidence" value="ECO:0007669"/>
    <property type="project" value="UniProtKB-ARBA"/>
</dbReference>
<evidence type="ECO:0000256" key="8">
    <source>
        <dbReference type="ARBA" id="ARBA00022840"/>
    </source>
</evidence>
<evidence type="ECO:0000256" key="2">
    <source>
        <dbReference type="ARBA" id="ARBA00013163"/>
    </source>
</evidence>
<keyword evidence="6" id="KW-0547">Nucleotide-binding</keyword>
<comment type="subcellular location">
    <subcellularLocation>
        <location evidence="1">Cytoplasm</location>
    </subcellularLocation>
</comment>
<keyword evidence="3" id="KW-0963">Cytoplasm</keyword>
<gene>
    <name evidence="16" type="ORF">A3207_02380</name>
</gene>
<keyword evidence="10" id="KW-0648">Protein biosynthesis</keyword>
<dbReference type="GO" id="GO:0008270">
    <property type="term" value="F:zinc ion binding"/>
    <property type="evidence" value="ECO:0007669"/>
    <property type="project" value="InterPro"/>
</dbReference>
<comment type="similarity">
    <text evidence="13">Belongs to the class-II aminoacyl-tRNA synthetase family. Archaea-specific ThrRS editing domain subfamily.</text>
</comment>
<evidence type="ECO:0000256" key="9">
    <source>
        <dbReference type="ARBA" id="ARBA00022884"/>
    </source>
</evidence>
<dbReference type="PROSITE" id="PS50862">
    <property type="entry name" value="AA_TRNA_LIGASE_II"/>
    <property type="match status" value="1"/>
</dbReference>
<dbReference type="InterPro" id="IPR002314">
    <property type="entry name" value="aa-tRNA-synt_IIb"/>
</dbReference>
<keyword evidence="11" id="KW-0030">Aminoacyl-tRNA synthetase</keyword>
<evidence type="ECO:0000256" key="5">
    <source>
        <dbReference type="ARBA" id="ARBA00022598"/>
    </source>
</evidence>
<proteinExistence type="inferred from homology"/>
<evidence type="ECO:0000256" key="12">
    <source>
        <dbReference type="ARBA" id="ARBA00049515"/>
    </source>
</evidence>
<feature type="domain" description="Aminoacyl-transfer RNA synthetases class-II family profile" evidence="15">
    <location>
        <begin position="245"/>
        <end position="490"/>
    </location>
</feature>
<dbReference type="Pfam" id="PF08915">
    <property type="entry name" value="tRNA-Thr_ED"/>
    <property type="match status" value="1"/>
</dbReference>
<dbReference type="GO" id="GO:0006435">
    <property type="term" value="P:threonyl-tRNA aminoacylation"/>
    <property type="evidence" value="ECO:0007669"/>
    <property type="project" value="InterPro"/>
</dbReference>
<dbReference type="FunFam" id="3.50.80.10:FF:000004">
    <property type="entry name" value="Threonine--tRNA ligase"/>
    <property type="match status" value="1"/>
</dbReference>
<dbReference type="PANTHER" id="PTHR11451">
    <property type="entry name" value="THREONINE-TRNA LIGASE"/>
    <property type="match status" value="1"/>
</dbReference>
<dbReference type="Pfam" id="PF03129">
    <property type="entry name" value="HGTP_anticodon"/>
    <property type="match status" value="1"/>
</dbReference>
<dbReference type="GO" id="GO:0004829">
    <property type="term" value="F:threonine-tRNA ligase activity"/>
    <property type="evidence" value="ECO:0007669"/>
    <property type="project" value="UniProtKB-EC"/>
</dbReference>
<dbReference type="GO" id="GO:0005524">
    <property type="term" value="F:ATP binding"/>
    <property type="evidence" value="ECO:0007669"/>
    <property type="project" value="UniProtKB-KW"/>
</dbReference>
<dbReference type="PRINTS" id="PR01047">
    <property type="entry name" value="TRNASYNTHTHR"/>
</dbReference>
<comment type="catalytic activity">
    <reaction evidence="12">
        <text>tRNA(Thr) + L-threonine + ATP = L-threonyl-tRNA(Thr) + AMP + diphosphate + H(+)</text>
        <dbReference type="Rhea" id="RHEA:24624"/>
        <dbReference type="Rhea" id="RHEA-COMP:9670"/>
        <dbReference type="Rhea" id="RHEA-COMP:9704"/>
        <dbReference type="ChEBI" id="CHEBI:15378"/>
        <dbReference type="ChEBI" id="CHEBI:30616"/>
        <dbReference type="ChEBI" id="CHEBI:33019"/>
        <dbReference type="ChEBI" id="CHEBI:57926"/>
        <dbReference type="ChEBI" id="CHEBI:78442"/>
        <dbReference type="ChEBI" id="CHEBI:78534"/>
        <dbReference type="ChEBI" id="CHEBI:456215"/>
        <dbReference type="EC" id="6.1.1.3"/>
    </reaction>
</comment>
<evidence type="ECO:0000256" key="6">
    <source>
        <dbReference type="ARBA" id="ARBA00022741"/>
    </source>
</evidence>
<keyword evidence="5" id="KW-0436">Ligase</keyword>
<dbReference type="InterPro" id="IPR036621">
    <property type="entry name" value="Anticodon-bd_dom_sf"/>
</dbReference>
<dbReference type="AlphaFoldDB" id="A0A8J8TEP5"/>
<dbReference type="NCBIfam" id="NF003068">
    <property type="entry name" value="PRK03991.1"/>
    <property type="match status" value="1"/>
</dbReference>
<keyword evidence="4" id="KW-0820">tRNA-binding</keyword>
<evidence type="ECO:0000256" key="14">
    <source>
        <dbReference type="ARBA" id="ARBA00072786"/>
    </source>
</evidence>
<dbReference type="EMBL" id="LVVT01000014">
    <property type="protein sequence ID" value="TQS82815.1"/>
    <property type="molecule type" value="Genomic_DNA"/>
</dbReference>
<dbReference type="SUPFAM" id="SSF52954">
    <property type="entry name" value="Class II aaRS ABD-related"/>
    <property type="match status" value="1"/>
</dbReference>
<evidence type="ECO:0000256" key="10">
    <source>
        <dbReference type="ARBA" id="ARBA00022917"/>
    </source>
</evidence>
<reference evidence="16" key="1">
    <citation type="submission" date="2016-03" db="EMBL/GenBank/DDBJ databases">
        <authorList>
            <person name="Borrel G."/>
            <person name="Mccann A."/>
            <person name="O'Toole P.W."/>
        </authorList>
    </citation>
    <scope>NUCLEOTIDE SEQUENCE</scope>
    <source>
        <strain evidence="16">183</strain>
    </source>
</reference>
<keyword evidence="7" id="KW-0862">Zinc</keyword>
<dbReference type="InterPro" id="IPR023509">
    <property type="entry name" value="DTD-like_sf"/>
</dbReference>
<evidence type="ECO:0000313" key="17">
    <source>
        <dbReference type="Proteomes" id="UP000752814"/>
    </source>
</evidence>
<evidence type="ECO:0000256" key="7">
    <source>
        <dbReference type="ARBA" id="ARBA00022833"/>
    </source>
</evidence>
<dbReference type="Gene3D" id="3.50.80.10">
    <property type="entry name" value="D-tyrosyl-tRNA(Tyr) deacylase"/>
    <property type="match status" value="1"/>
</dbReference>
<accession>A0A8J8TEP5</accession>
<keyword evidence="9" id="KW-0694">RNA-binding</keyword>
<evidence type="ECO:0000256" key="11">
    <source>
        <dbReference type="ARBA" id="ARBA00023146"/>
    </source>
</evidence>
<dbReference type="GO" id="GO:0000049">
    <property type="term" value="F:tRNA binding"/>
    <property type="evidence" value="ECO:0007669"/>
    <property type="project" value="UniProtKB-KW"/>
</dbReference>
<dbReference type="GO" id="GO:0005737">
    <property type="term" value="C:cytoplasm"/>
    <property type="evidence" value="ECO:0007669"/>
    <property type="project" value="UniProtKB-SubCell"/>
</dbReference>
<dbReference type="InterPro" id="IPR045864">
    <property type="entry name" value="aa-tRNA-synth_II/BPL/LPL"/>
</dbReference>